<proteinExistence type="predicted"/>
<comment type="caution">
    <text evidence="1">The sequence shown here is derived from an EMBL/GenBank/DDBJ whole genome shotgun (WGS) entry which is preliminary data.</text>
</comment>
<dbReference type="Proteomes" id="UP000002979">
    <property type="component" value="Unassembled WGS sequence"/>
</dbReference>
<dbReference type="AlphaFoldDB" id="A4EAG7"/>
<organism evidence="1 2">
    <name type="scientific">Collinsella aerofaciens (strain ATCC 25986 / DSM 3979 / JCM 10188 / KCTC 3647 / NCTC 11838 / VPI 1003)</name>
    <dbReference type="NCBI Taxonomy" id="411903"/>
    <lineage>
        <taxon>Bacteria</taxon>
        <taxon>Bacillati</taxon>
        <taxon>Actinomycetota</taxon>
        <taxon>Coriobacteriia</taxon>
        <taxon>Coriobacteriales</taxon>
        <taxon>Coriobacteriaceae</taxon>
        <taxon>Collinsella</taxon>
    </lineage>
</organism>
<reference evidence="1 2" key="2">
    <citation type="submission" date="2007-04" db="EMBL/GenBank/DDBJ databases">
        <authorList>
            <person name="Fulton L."/>
            <person name="Clifton S."/>
            <person name="Fulton B."/>
            <person name="Xu J."/>
            <person name="Minx P."/>
            <person name="Mardis E.R."/>
            <person name="Wilson R.K."/>
        </authorList>
    </citation>
    <scope>NUCLEOTIDE SEQUENCE [LARGE SCALE GENOMIC DNA]</scope>
    <source>
        <strain evidence="2">ATCC 25986 / DSM 3979 / JCM 10188 / KCTC 3647 / NCTC 11838 / VPI 1003</strain>
    </source>
</reference>
<name>A4EAG7_COLAA</name>
<dbReference type="EMBL" id="AAVN02000005">
    <property type="protein sequence ID" value="EBA39490.1"/>
    <property type="molecule type" value="Genomic_DNA"/>
</dbReference>
<accession>A4EAG7</accession>
<reference evidence="1 2" key="1">
    <citation type="submission" date="2007-01" db="EMBL/GenBank/DDBJ databases">
        <title>Draft genome sequence of Collinsella aerofaciens (ATCC 25986).</title>
        <authorList>
            <person name="Sudarsanam P."/>
            <person name="Ley R."/>
            <person name="Guruge J."/>
            <person name="Turnbaugh P.J."/>
            <person name="Mahowald M."/>
            <person name="Liep D."/>
            <person name="Gordon J."/>
        </authorList>
    </citation>
    <scope>NUCLEOTIDE SEQUENCE [LARGE SCALE GENOMIC DNA]</scope>
    <source>
        <strain evidence="2">ATCC 25986 / DSM 3979 / JCM 10188 / KCTC 3647 / NCTC 11838 / VPI 1003</strain>
    </source>
</reference>
<evidence type="ECO:0000313" key="2">
    <source>
        <dbReference type="Proteomes" id="UP000002979"/>
    </source>
</evidence>
<gene>
    <name evidence="1" type="ORF">COLAER_01425</name>
</gene>
<evidence type="ECO:0000313" key="1">
    <source>
        <dbReference type="EMBL" id="EBA39490.1"/>
    </source>
</evidence>
<protein>
    <submittedName>
        <fullName evidence="1">Uncharacterized protein</fullName>
    </submittedName>
</protein>
<sequence length="63" mass="7143">MFDNTFIKRYFVLNNMHAANNVIHFVRNCPCGYCSCIYCNVQRNSPHEAEDGSNSIEAMTHGG</sequence>